<dbReference type="InterPro" id="IPR036513">
    <property type="entry name" value="STAS_dom_sf"/>
</dbReference>
<feature type="binding site" evidence="6">
    <location>
        <position position="66"/>
    </location>
    <ligand>
        <name>substrate</name>
    </ligand>
</feature>
<dbReference type="HAMAP" id="MF_00313">
    <property type="entry name" value="Glutaminase"/>
    <property type="match status" value="1"/>
</dbReference>
<dbReference type="PRINTS" id="PR00103">
    <property type="entry name" value="CAMPKINASE"/>
</dbReference>
<dbReference type="GO" id="GO:0006537">
    <property type="term" value="P:glutamate biosynthetic process"/>
    <property type="evidence" value="ECO:0007669"/>
    <property type="project" value="TreeGrafter"/>
</dbReference>
<evidence type="ECO:0000259" key="8">
    <source>
        <dbReference type="PROSITE" id="PS50801"/>
    </source>
</evidence>
<reference evidence="10" key="1">
    <citation type="submission" date="2017-06" db="EMBL/GenBank/DDBJ databases">
        <authorList>
            <person name="Varghese N."/>
            <person name="Submissions S."/>
        </authorList>
    </citation>
    <scope>NUCLEOTIDE SEQUENCE [LARGE SCALE GENOMIC DNA]</scope>
    <source>
        <strain evidence="10">LNB2</strain>
    </source>
</reference>
<dbReference type="InterPro" id="IPR014710">
    <property type="entry name" value="RmlC-like_jellyroll"/>
</dbReference>
<feature type="binding site" evidence="6">
    <location>
        <position position="160"/>
    </location>
    <ligand>
        <name>substrate</name>
    </ligand>
</feature>
<feature type="binding site" evidence="6">
    <location>
        <position position="116"/>
    </location>
    <ligand>
        <name>substrate</name>
    </ligand>
</feature>
<keyword evidence="10" id="KW-1185">Reference proteome</keyword>
<evidence type="ECO:0000256" key="3">
    <source>
        <dbReference type="ARBA" id="ARBA00012918"/>
    </source>
</evidence>
<feature type="binding site" evidence="6">
    <location>
        <position position="261"/>
    </location>
    <ligand>
        <name>substrate</name>
    </ligand>
</feature>
<evidence type="ECO:0000256" key="5">
    <source>
        <dbReference type="ARBA" id="ARBA00049534"/>
    </source>
</evidence>
<accession>A0A239C7E3</accession>
<feature type="binding site" evidence="6">
    <location>
        <position position="167"/>
    </location>
    <ligand>
        <name>substrate</name>
    </ligand>
</feature>
<dbReference type="InterPro" id="IPR002645">
    <property type="entry name" value="STAS_dom"/>
</dbReference>
<feature type="domain" description="Cyclic nucleotide-binding" evidence="7">
    <location>
        <begin position="466"/>
        <end position="589"/>
    </location>
</feature>
<protein>
    <recommendedName>
        <fullName evidence="3 6">Glutaminase</fullName>
        <ecNumber evidence="3 6">3.5.1.2</ecNumber>
    </recommendedName>
</protein>
<feature type="binding site" evidence="6">
    <location>
        <position position="243"/>
    </location>
    <ligand>
        <name>substrate</name>
    </ligand>
</feature>
<proteinExistence type="inferred from homology"/>
<evidence type="ECO:0000256" key="1">
    <source>
        <dbReference type="ARBA" id="ARBA00011076"/>
    </source>
</evidence>
<dbReference type="PANTHER" id="PTHR12544">
    <property type="entry name" value="GLUTAMINASE"/>
    <property type="match status" value="1"/>
</dbReference>
<dbReference type="CDD" id="cd00038">
    <property type="entry name" value="CAP_ED"/>
    <property type="match status" value="1"/>
</dbReference>
<dbReference type="Pfam" id="PF00027">
    <property type="entry name" value="cNMP_binding"/>
    <property type="match status" value="1"/>
</dbReference>
<dbReference type="AlphaFoldDB" id="A0A239C7E3"/>
<dbReference type="SUPFAM" id="SSF52091">
    <property type="entry name" value="SpoIIaa-like"/>
    <property type="match status" value="1"/>
</dbReference>
<dbReference type="Pfam" id="PF01740">
    <property type="entry name" value="STAS"/>
    <property type="match status" value="1"/>
</dbReference>
<dbReference type="SMART" id="SM00100">
    <property type="entry name" value="cNMP"/>
    <property type="match status" value="1"/>
</dbReference>
<dbReference type="InterPro" id="IPR000595">
    <property type="entry name" value="cNMP-bd_dom"/>
</dbReference>
<dbReference type="PROSITE" id="PS50042">
    <property type="entry name" value="CNMP_BINDING_3"/>
    <property type="match status" value="1"/>
</dbReference>
<name>A0A239C7E3_9SPHN</name>
<dbReference type="RefSeq" id="WP_179220683.1">
    <property type="nucleotide sequence ID" value="NZ_FZOS01000002.1"/>
</dbReference>
<comment type="similarity">
    <text evidence="1 6">Belongs to the glutaminase family.</text>
</comment>
<dbReference type="Gene3D" id="3.40.710.10">
    <property type="entry name" value="DD-peptidase/beta-lactamase superfamily"/>
    <property type="match status" value="1"/>
</dbReference>
<comment type="catalytic activity">
    <reaction evidence="5 6">
        <text>L-glutamine + H2O = L-glutamate + NH4(+)</text>
        <dbReference type="Rhea" id="RHEA:15889"/>
        <dbReference type="ChEBI" id="CHEBI:15377"/>
        <dbReference type="ChEBI" id="CHEBI:28938"/>
        <dbReference type="ChEBI" id="CHEBI:29985"/>
        <dbReference type="ChEBI" id="CHEBI:58359"/>
        <dbReference type="EC" id="3.5.1.2"/>
    </reaction>
</comment>
<dbReference type="FunFam" id="3.40.710.10:FF:000005">
    <property type="entry name" value="Glutaminase"/>
    <property type="match status" value="1"/>
</dbReference>
<evidence type="ECO:0000256" key="2">
    <source>
        <dbReference type="ARBA" id="ARBA00011881"/>
    </source>
</evidence>
<dbReference type="Gene3D" id="3.30.750.24">
    <property type="entry name" value="STAS domain"/>
    <property type="match status" value="1"/>
</dbReference>
<dbReference type="Proteomes" id="UP000198281">
    <property type="component" value="Unassembled WGS sequence"/>
</dbReference>
<evidence type="ECO:0000256" key="6">
    <source>
        <dbReference type="HAMAP-Rule" id="MF_00313"/>
    </source>
</evidence>
<dbReference type="InterPro" id="IPR018488">
    <property type="entry name" value="cNMP-bd_CS"/>
</dbReference>
<dbReference type="Pfam" id="PF04960">
    <property type="entry name" value="Glutaminase"/>
    <property type="match status" value="1"/>
</dbReference>
<evidence type="ECO:0000313" key="9">
    <source>
        <dbReference type="EMBL" id="SNS15303.1"/>
    </source>
</evidence>
<keyword evidence="4 6" id="KW-0378">Hydrolase</keyword>
<dbReference type="SUPFAM" id="SSF51206">
    <property type="entry name" value="cAMP-binding domain-like"/>
    <property type="match status" value="1"/>
</dbReference>
<dbReference type="GO" id="GO:0006543">
    <property type="term" value="P:L-glutamine catabolic process"/>
    <property type="evidence" value="ECO:0007669"/>
    <property type="project" value="TreeGrafter"/>
</dbReference>
<evidence type="ECO:0000259" key="7">
    <source>
        <dbReference type="PROSITE" id="PS50042"/>
    </source>
</evidence>
<feature type="binding site" evidence="6">
    <location>
        <position position="191"/>
    </location>
    <ligand>
        <name>substrate</name>
    </ligand>
</feature>
<dbReference type="GO" id="GO:0004359">
    <property type="term" value="F:glutaminase activity"/>
    <property type="evidence" value="ECO:0007669"/>
    <property type="project" value="UniProtKB-UniRule"/>
</dbReference>
<dbReference type="NCBIfam" id="TIGR03814">
    <property type="entry name" value="Gln_ase"/>
    <property type="match status" value="1"/>
</dbReference>
<dbReference type="PROSITE" id="PS00889">
    <property type="entry name" value="CNMP_BINDING_2"/>
    <property type="match status" value="1"/>
</dbReference>
<sequence length="606" mass="64900">MGMDGPIGDFLKTLHAEIGAITDGAPASYIPELAKADPNLCGIAVATVDGAVHVAGDWDHPFTIQSISKAFVYGHALEVHGRERVLRQVGVEPSGDSFNSIALDTVNKRPFNPMVNSGAIATAELIAGTDAGERQANLATLLARFAGRPLPLDEATYLSEKATGHRNRAIAWMMLSAGMIERDPEDVLDLYFRQCSYNVTARDLAIMGATLANDGVNPITGDRALDAEYCPDVLTVMLSCGMYNYAGQWAYEVGLPAKSGVSGGILAVIPGQAAIAIFSPPIDANGNSARALAACKRIAERFGLHLFRTHPDPRGVIRYELDGRQVRSKRTRSLRELEILFRAGPRIRLIAVQDALYFGSTDRLLRRAAELAEQADYLILDMRRVSRADAASRALLAQFHARMQAAGDRLIFANLDADGPLGDLGLGAGTIFESRDRALEYCEDRLIAEILPGGEVCEPRFADFELFRGLDTADLARLEAIAARLSFAAGATIAREGAEGDRFFVLVSGHASVSAEVATPTGLKTVRFSVLGAGQSFGERALIDGGPRTADVIADGPVELLAFRVADVEALAAGHPAILIRLLANMAGELSERLQVANAEIRALER</sequence>
<dbReference type="InterPro" id="IPR018490">
    <property type="entry name" value="cNMP-bd_dom_sf"/>
</dbReference>
<gene>
    <name evidence="6" type="primary">glsA</name>
    <name evidence="9" type="ORF">SAMN06295912_10213</name>
</gene>
<organism evidence="9 10">
    <name type="scientific">Edaphosphingomonas laterariae</name>
    <dbReference type="NCBI Taxonomy" id="861865"/>
    <lineage>
        <taxon>Bacteria</taxon>
        <taxon>Pseudomonadati</taxon>
        <taxon>Pseudomonadota</taxon>
        <taxon>Alphaproteobacteria</taxon>
        <taxon>Sphingomonadales</taxon>
        <taxon>Rhizorhabdaceae</taxon>
        <taxon>Edaphosphingomonas</taxon>
    </lineage>
</organism>
<dbReference type="PROSITE" id="PS50801">
    <property type="entry name" value="STAS"/>
    <property type="match status" value="1"/>
</dbReference>
<dbReference type="CDD" id="cd07042">
    <property type="entry name" value="STAS_SulP_like_sulfate_transporter"/>
    <property type="match status" value="1"/>
</dbReference>
<keyword evidence="6" id="KW-0007">Acetylation</keyword>
<evidence type="ECO:0000256" key="4">
    <source>
        <dbReference type="ARBA" id="ARBA00022801"/>
    </source>
</evidence>
<dbReference type="EC" id="3.5.1.2" evidence="3 6"/>
<dbReference type="Gene3D" id="2.60.120.10">
    <property type="entry name" value="Jelly Rolls"/>
    <property type="match status" value="1"/>
</dbReference>
<comment type="subunit">
    <text evidence="2 6">Homotetramer.</text>
</comment>
<evidence type="ECO:0000313" key="10">
    <source>
        <dbReference type="Proteomes" id="UP000198281"/>
    </source>
</evidence>
<dbReference type="InterPro" id="IPR012338">
    <property type="entry name" value="Beta-lactam/transpept-like"/>
</dbReference>
<dbReference type="SUPFAM" id="SSF56601">
    <property type="entry name" value="beta-lactamase/transpeptidase-like"/>
    <property type="match status" value="1"/>
</dbReference>
<dbReference type="EMBL" id="FZOS01000002">
    <property type="protein sequence ID" value="SNS15303.1"/>
    <property type="molecule type" value="Genomic_DNA"/>
</dbReference>
<dbReference type="PANTHER" id="PTHR12544:SF29">
    <property type="entry name" value="GLUTAMINASE"/>
    <property type="match status" value="1"/>
</dbReference>
<feature type="domain" description="STAS" evidence="8">
    <location>
        <begin position="337"/>
        <end position="416"/>
    </location>
</feature>
<dbReference type="InterPro" id="IPR015868">
    <property type="entry name" value="Glutaminase"/>
</dbReference>